<gene>
    <name evidence="1" type="ORF">WN944_007267</name>
</gene>
<evidence type="ECO:0000313" key="1">
    <source>
        <dbReference type="EMBL" id="KAK9215263.1"/>
    </source>
</evidence>
<dbReference type="EMBL" id="JBCGBO010000003">
    <property type="protein sequence ID" value="KAK9215263.1"/>
    <property type="molecule type" value="Genomic_DNA"/>
</dbReference>
<sequence length="60" mass="6649">MAGTRWFGLGQTHQNVNRRSILGSIHDIKCCSGTVNGRQQEHQQQNCNSPVSGICSQWGH</sequence>
<reference evidence="1 2" key="1">
    <citation type="submission" date="2024-05" db="EMBL/GenBank/DDBJ databases">
        <title>Haplotype-resolved chromosome-level genome assembly of Huyou (Citrus changshanensis).</title>
        <authorList>
            <person name="Miao C."/>
            <person name="Chen W."/>
            <person name="Wu Y."/>
            <person name="Wang L."/>
            <person name="Zhao S."/>
            <person name="Grierson D."/>
            <person name="Xu C."/>
            <person name="Chen K."/>
        </authorList>
    </citation>
    <scope>NUCLEOTIDE SEQUENCE [LARGE SCALE GENOMIC DNA]</scope>
    <source>
        <strain evidence="1">01-14</strain>
        <tissue evidence="1">Leaf</tissue>
    </source>
</reference>
<dbReference type="Proteomes" id="UP001428341">
    <property type="component" value="Unassembled WGS sequence"/>
</dbReference>
<protein>
    <submittedName>
        <fullName evidence="1">Uncharacterized protein</fullName>
    </submittedName>
</protein>
<evidence type="ECO:0000313" key="2">
    <source>
        <dbReference type="Proteomes" id="UP001428341"/>
    </source>
</evidence>
<proteinExistence type="predicted"/>
<accession>A0AAP0QQ99</accession>
<comment type="caution">
    <text evidence="1">The sequence shown here is derived from an EMBL/GenBank/DDBJ whole genome shotgun (WGS) entry which is preliminary data.</text>
</comment>
<name>A0AAP0QQ99_9ROSI</name>
<organism evidence="1 2">
    <name type="scientific">Citrus x changshan-huyou</name>
    <dbReference type="NCBI Taxonomy" id="2935761"/>
    <lineage>
        <taxon>Eukaryota</taxon>
        <taxon>Viridiplantae</taxon>
        <taxon>Streptophyta</taxon>
        <taxon>Embryophyta</taxon>
        <taxon>Tracheophyta</taxon>
        <taxon>Spermatophyta</taxon>
        <taxon>Magnoliopsida</taxon>
        <taxon>eudicotyledons</taxon>
        <taxon>Gunneridae</taxon>
        <taxon>Pentapetalae</taxon>
        <taxon>rosids</taxon>
        <taxon>malvids</taxon>
        <taxon>Sapindales</taxon>
        <taxon>Rutaceae</taxon>
        <taxon>Aurantioideae</taxon>
        <taxon>Citrus</taxon>
    </lineage>
</organism>
<keyword evidence="2" id="KW-1185">Reference proteome</keyword>
<dbReference type="AlphaFoldDB" id="A0AAP0QQ99"/>